<evidence type="ECO:0000313" key="6">
    <source>
        <dbReference type="RefSeq" id="XP_030369686.1"/>
    </source>
</evidence>
<feature type="signal peptide" evidence="4">
    <location>
        <begin position="1"/>
        <end position="23"/>
    </location>
</feature>
<name>A0A6J2SYN0_DROLE</name>
<dbReference type="Proteomes" id="UP000504634">
    <property type="component" value="Unplaced"/>
</dbReference>
<evidence type="ECO:0000256" key="3">
    <source>
        <dbReference type="ARBA" id="ARBA00060902"/>
    </source>
</evidence>
<protein>
    <submittedName>
        <fullName evidence="6">Uncharacterized protein LOC115620543</fullName>
    </submittedName>
</protein>
<evidence type="ECO:0000256" key="2">
    <source>
        <dbReference type="ARBA" id="ARBA00023108"/>
    </source>
</evidence>
<keyword evidence="1 4" id="KW-0732">Signal</keyword>
<organism evidence="5 6">
    <name type="scientific">Drosophila lebanonensis</name>
    <name type="common">Fruit fly</name>
    <name type="synonym">Scaptodrosophila lebanonensis</name>
    <dbReference type="NCBI Taxonomy" id="7225"/>
    <lineage>
        <taxon>Eukaryota</taxon>
        <taxon>Metazoa</taxon>
        <taxon>Ecdysozoa</taxon>
        <taxon>Arthropoda</taxon>
        <taxon>Hexapoda</taxon>
        <taxon>Insecta</taxon>
        <taxon>Pterygota</taxon>
        <taxon>Neoptera</taxon>
        <taxon>Endopterygota</taxon>
        <taxon>Diptera</taxon>
        <taxon>Brachycera</taxon>
        <taxon>Muscomorpha</taxon>
        <taxon>Ephydroidea</taxon>
        <taxon>Drosophilidae</taxon>
        <taxon>Scaptodrosophila</taxon>
    </lineage>
</organism>
<dbReference type="GO" id="GO:0005615">
    <property type="term" value="C:extracellular space"/>
    <property type="evidence" value="ECO:0007669"/>
    <property type="project" value="TreeGrafter"/>
</dbReference>
<dbReference type="GeneID" id="115620543"/>
<proteinExistence type="inferred from homology"/>
<gene>
    <name evidence="6" type="primary">LOC115620543</name>
</gene>
<dbReference type="PANTHER" id="PTHR11008:SF25">
    <property type="entry name" value="IP09473P-RELATED"/>
    <property type="match status" value="1"/>
</dbReference>
<dbReference type="InterPro" id="IPR010562">
    <property type="entry name" value="Haemolymph_juvenile_hormone-bd"/>
</dbReference>
<comment type="similarity">
    <text evidence="3">Belongs to the TO family.</text>
</comment>
<keyword evidence="2" id="KW-0090">Biological rhythms</keyword>
<dbReference type="SMART" id="SM00700">
    <property type="entry name" value="JHBP"/>
    <property type="match status" value="1"/>
</dbReference>
<dbReference type="InterPro" id="IPR038606">
    <property type="entry name" value="To_sf"/>
</dbReference>
<dbReference type="PANTHER" id="PTHR11008">
    <property type="entry name" value="PROTEIN TAKEOUT-LIKE PROTEIN"/>
    <property type="match status" value="1"/>
</dbReference>
<dbReference type="Gene3D" id="3.15.10.30">
    <property type="entry name" value="Haemolymph juvenile hormone binding protein"/>
    <property type="match status" value="1"/>
</dbReference>
<evidence type="ECO:0000256" key="1">
    <source>
        <dbReference type="ARBA" id="ARBA00022729"/>
    </source>
</evidence>
<dbReference type="AlphaFoldDB" id="A0A6J2SYN0"/>
<dbReference type="GO" id="GO:0007623">
    <property type="term" value="P:circadian rhythm"/>
    <property type="evidence" value="ECO:0007669"/>
    <property type="project" value="UniProtKB-ARBA"/>
</dbReference>
<dbReference type="Pfam" id="PF06585">
    <property type="entry name" value="JHBP"/>
    <property type="match status" value="1"/>
</dbReference>
<dbReference type="OrthoDB" id="8175281at2759"/>
<reference evidence="6" key="1">
    <citation type="submission" date="2025-08" db="UniProtKB">
        <authorList>
            <consortium name="RefSeq"/>
        </authorList>
    </citation>
    <scope>IDENTIFICATION</scope>
    <source>
        <strain evidence="6">11010-0011.00</strain>
        <tissue evidence="6">Whole body</tissue>
    </source>
</reference>
<dbReference type="CTD" id="43263"/>
<accession>A0A6J2SYN0</accession>
<evidence type="ECO:0000313" key="5">
    <source>
        <dbReference type="Proteomes" id="UP000504634"/>
    </source>
</evidence>
<evidence type="ECO:0000256" key="4">
    <source>
        <dbReference type="SAM" id="SignalP"/>
    </source>
</evidence>
<sequence length="276" mass="31496">MSHPLLIIGLLCAVLAGIGRVKCAEFYTEKPAFMEPCQIYEPGFTNCSTRSVQKFMDNVIKGEIPEILETFGPIDPMKQDQLVFEQDNSDVTTISADITDLLISGFGKMMIKESKVSKKDFSWQTKIFLPRLRLDGQYKMVGRILLLKLSGAGKIYIEIDNLDILMHTKTHLYEKGGFTFYNVTSVKVQLNMTGVHSQLDNLFNGRSKEVERSTNQFFNDNWRDFFEALRPLVVQTVERTLQDLLGKLFHLIPANFFVSDIPTSLNLYGRKTQMIT</sequence>
<keyword evidence="5" id="KW-1185">Reference proteome</keyword>
<dbReference type="FunFam" id="3.15.10.30:FF:000001">
    <property type="entry name" value="Takeout-like protein 1"/>
    <property type="match status" value="1"/>
</dbReference>
<dbReference type="RefSeq" id="XP_030369686.1">
    <property type="nucleotide sequence ID" value="XM_030513826.1"/>
</dbReference>
<feature type="chain" id="PRO_5027020390" evidence="4">
    <location>
        <begin position="24"/>
        <end position="276"/>
    </location>
</feature>